<name>A0A7L5DMC5_9BACT</name>
<evidence type="ECO:0000313" key="2">
    <source>
        <dbReference type="EMBL" id="QJD79275.1"/>
    </source>
</evidence>
<proteinExistence type="predicted"/>
<feature type="chain" id="PRO_5029485465" evidence="1">
    <location>
        <begin position="22"/>
        <end position="315"/>
    </location>
</feature>
<dbReference type="InterPro" id="IPR026341">
    <property type="entry name" value="T9SS_type_B"/>
</dbReference>
<dbReference type="Gene3D" id="2.60.120.260">
    <property type="entry name" value="Galactose-binding domain-like"/>
    <property type="match status" value="1"/>
</dbReference>
<keyword evidence="3" id="KW-1185">Reference proteome</keyword>
<gene>
    <name evidence="2" type="ORF">HH216_13285</name>
</gene>
<evidence type="ECO:0000313" key="3">
    <source>
        <dbReference type="Proteomes" id="UP000501128"/>
    </source>
</evidence>
<dbReference type="AlphaFoldDB" id="A0A7L5DMC5"/>
<dbReference type="Pfam" id="PF13585">
    <property type="entry name" value="CHU_C"/>
    <property type="match status" value="1"/>
</dbReference>
<dbReference type="Proteomes" id="UP000501128">
    <property type="component" value="Chromosome"/>
</dbReference>
<dbReference type="KEGG" id="srho:HH216_13285"/>
<feature type="signal peptide" evidence="1">
    <location>
        <begin position="1"/>
        <end position="21"/>
    </location>
</feature>
<evidence type="ECO:0000256" key="1">
    <source>
        <dbReference type="SAM" id="SignalP"/>
    </source>
</evidence>
<dbReference type="EMBL" id="CP051677">
    <property type="protein sequence ID" value="QJD79275.1"/>
    <property type="molecule type" value="Genomic_DNA"/>
</dbReference>
<reference evidence="2 3" key="1">
    <citation type="submission" date="2020-04" db="EMBL/GenBank/DDBJ databases">
        <title>Genome sequencing of novel species.</title>
        <authorList>
            <person name="Heo J."/>
            <person name="Kim S.-J."/>
            <person name="Kim J.-S."/>
            <person name="Hong S.-B."/>
            <person name="Kwon S.-W."/>
        </authorList>
    </citation>
    <scope>NUCLEOTIDE SEQUENCE [LARGE SCALE GENOMIC DNA]</scope>
    <source>
        <strain evidence="2 3">CJU-R4</strain>
    </source>
</reference>
<sequence>MTRPLLLAWLVISGATLASQAQSCMGGPPELTVDETFGQVGSPSSLSNRTRYQFTTLTCPLDGQYALADHVDGTCYDNLWHAVPQDHTPGDSRGLMMIVNGSQGAGEVYTQPATGLCSQTTYEFSLWGINLLRPGICTNPLLPNLTLRVEAADGTVLQSIDFGSIPQSRTPSWQRFSTLFTTPNSTQGVVIKLINNQGDDGCGNDMAIDDVQVRQCTSCPPSPVFVPDAFTPNNDGTNDVLRVFTTNVASFTMTVFDRWGSPLFYTNTTDRFWDGMHSGQPCEPGSYSWLLSYQQVGADPNNTPIVQRGQVMLTR</sequence>
<protein>
    <submittedName>
        <fullName evidence="2">Gliding motility-associated C-terminal domain-containing protein</fullName>
    </submittedName>
</protein>
<keyword evidence="1" id="KW-0732">Signal</keyword>
<dbReference type="NCBIfam" id="TIGR04131">
    <property type="entry name" value="Bac_Flav_CTERM"/>
    <property type="match status" value="1"/>
</dbReference>
<organism evidence="2 3">
    <name type="scientific">Spirosoma rhododendri</name>
    <dbReference type="NCBI Taxonomy" id="2728024"/>
    <lineage>
        <taxon>Bacteria</taxon>
        <taxon>Pseudomonadati</taxon>
        <taxon>Bacteroidota</taxon>
        <taxon>Cytophagia</taxon>
        <taxon>Cytophagales</taxon>
        <taxon>Cytophagaceae</taxon>
        <taxon>Spirosoma</taxon>
    </lineage>
</organism>
<dbReference type="RefSeq" id="WP_169551241.1">
    <property type="nucleotide sequence ID" value="NZ_CP051677.1"/>
</dbReference>
<accession>A0A7L5DMC5</accession>